<accession>A0A158P850</accession>
<dbReference type="AlphaFoldDB" id="A0A158P850"/>
<feature type="transmembrane region" description="Helical" evidence="1">
    <location>
        <begin position="169"/>
        <end position="191"/>
    </location>
</feature>
<organism evidence="2 3">
    <name type="scientific">Angiostrongylus cantonensis</name>
    <name type="common">Rat lungworm</name>
    <dbReference type="NCBI Taxonomy" id="6313"/>
    <lineage>
        <taxon>Eukaryota</taxon>
        <taxon>Metazoa</taxon>
        <taxon>Ecdysozoa</taxon>
        <taxon>Nematoda</taxon>
        <taxon>Chromadorea</taxon>
        <taxon>Rhabditida</taxon>
        <taxon>Rhabditina</taxon>
        <taxon>Rhabditomorpha</taxon>
        <taxon>Strongyloidea</taxon>
        <taxon>Metastrongylidae</taxon>
        <taxon>Angiostrongylus</taxon>
    </lineage>
</organism>
<evidence type="ECO:0000313" key="3">
    <source>
        <dbReference type="WBParaSite" id="ACAC_0000661701-mRNA-1"/>
    </source>
</evidence>
<reference evidence="3" key="2">
    <citation type="submission" date="2016-04" db="UniProtKB">
        <authorList>
            <consortium name="WormBaseParasite"/>
        </authorList>
    </citation>
    <scope>IDENTIFICATION</scope>
</reference>
<reference evidence="2" key="1">
    <citation type="submission" date="2012-09" db="EMBL/GenBank/DDBJ databases">
        <authorList>
            <person name="Martin A.A."/>
        </authorList>
    </citation>
    <scope>NUCLEOTIDE SEQUENCE</scope>
</reference>
<protein>
    <submittedName>
        <fullName evidence="3">CX domain-containing protein</fullName>
    </submittedName>
</protein>
<keyword evidence="1" id="KW-0812">Transmembrane</keyword>
<evidence type="ECO:0000313" key="2">
    <source>
        <dbReference type="Proteomes" id="UP000035642"/>
    </source>
</evidence>
<proteinExistence type="predicted"/>
<dbReference type="WBParaSite" id="ACAC_0000661701-mRNA-1">
    <property type="protein sequence ID" value="ACAC_0000661701-mRNA-1"/>
    <property type="gene ID" value="ACAC_0000661701"/>
</dbReference>
<sequence length="255" mass="28307">MKVHEKENLEIGLLITFGENEIQQKVVIFVLRKICDKLCADSDGFVRYAGLVTIDGNREQCSETAYMCDPAGIMSRTEVEMLDQTVHQLNMTSCFCTSTCGRERKKLGIVIVPVTSINSNSLERLQRYSHPMSFSSREPVLVALQSTIQRAHRLIDAELSSLNTSIPQWAIGLACGLVAVVILSIYTANCVTNRLGRYPQKQRSSVAAVRKSSERFRAGFGGGMMMNASAQQKRSVMMFRTFSKAPVSNGPTNRL</sequence>
<keyword evidence="1" id="KW-0472">Membrane</keyword>
<keyword evidence="1" id="KW-1133">Transmembrane helix</keyword>
<name>A0A158P850_ANGCA</name>
<dbReference type="Proteomes" id="UP000035642">
    <property type="component" value="Unassembled WGS sequence"/>
</dbReference>
<keyword evidence="2" id="KW-1185">Reference proteome</keyword>
<evidence type="ECO:0000256" key="1">
    <source>
        <dbReference type="SAM" id="Phobius"/>
    </source>
</evidence>